<dbReference type="Pfam" id="PF22640">
    <property type="entry name" value="ManC_GMP_beta-helix"/>
    <property type="match status" value="1"/>
</dbReference>
<dbReference type="Proteomes" id="UP000029453">
    <property type="component" value="Unassembled WGS sequence"/>
</dbReference>
<proteinExistence type="inferred from homology"/>
<dbReference type="EC" id="2.7.7.13" evidence="2"/>
<gene>
    <name evidence="10" type="ORF">PPOP_0934</name>
</gene>
<organism evidence="10 11">
    <name type="scientific">Paenibacillus popilliae ATCC 14706</name>
    <dbReference type="NCBI Taxonomy" id="1212764"/>
    <lineage>
        <taxon>Bacteria</taxon>
        <taxon>Bacillati</taxon>
        <taxon>Bacillota</taxon>
        <taxon>Bacilli</taxon>
        <taxon>Bacillales</taxon>
        <taxon>Paenibacillaceae</taxon>
        <taxon>Paenibacillus</taxon>
    </lineage>
</organism>
<evidence type="ECO:0000313" key="11">
    <source>
        <dbReference type="Proteomes" id="UP000029453"/>
    </source>
</evidence>
<dbReference type="InterPro" id="IPR029044">
    <property type="entry name" value="Nucleotide-diphossugar_trans"/>
</dbReference>
<dbReference type="SUPFAM" id="SSF159283">
    <property type="entry name" value="Guanosine diphospho-D-mannose pyrophosphorylase/mannose-6-phosphate isomerase linker domain"/>
    <property type="match status" value="1"/>
</dbReference>
<evidence type="ECO:0000256" key="7">
    <source>
        <dbReference type="ARBA" id="ARBA00047343"/>
    </source>
</evidence>
<dbReference type="AlphaFoldDB" id="M9M322"/>
<dbReference type="GO" id="GO:0009298">
    <property type="term" value="P:GDP-mannose biosynthetic process"/>
    <property type="evidence" value="ECO:0007669"/>
    <property type="project" value="TreeGrafter"/>
</dbReference>
<accession>M9M322</accession>
<dbReference type="FunFam" id="3.90.550.10:FF:000046">
    <property type="entry name" value="Mannose-1-phosphate guanylyltransferase (GDP)"/>
    <property type="match status" value="1"/>
</dbReference>
<keyword evidence="5" id="KW-0547">Nucleotide-binding</keyword>
<comment type="catalytic activity">
    <reaction evidence="7">
        <text>alpha-D-mannose 1-phosphate + GTP + H(+) = GDP-alpha-D-mannose + diphosphate</text>
        <dbReference type="Rhea" id="RHEA:15229"/>
        <dbReference type="ChEBI" id="CHEBI:15378"/>
        <dbReference type="ChEBI" id="CHEBI:33019"/>
        <dbReference type="ChEBI" id="CHEBI:37565"/>
        <dbReference type="ChEBI" id="CHEBI:57527"/>
        <dbReference type="ChEBI" id="CHEBI:58409"/>
        <dbReference type="EC" id="2.7.7.13"/>
    </reaction>
</comment>
<evidence type="ECO:0000313" key="10">
    <source>
        <dbReference type="EMBL" id="GAC41583.1"/>
    </source>
</evidence>
<reference evidence="10 11" key="1">
    <citation type="submission" date="2012-10" db="EMBL/GenBank/DDBJ databases">
        <title>Draft Genome Sequence of Paenibacillus popilliae ATCC 14706T.</title>
        <authorList>
            <person name="Iiyama K."/>
            <person name="Mori K."/>
            <person name="Mon H."/>
            <person name="Chieda Y."/>
            <person name="Lee J.M."/>
            <person name="Kusakabe T."/>
            <person name="Tashiro K."/>
            <person name="Asano S."/>
            <person name="Yasunaga-Aoki C."/>
            <person name="Shimizu S."/>
        </authorList>
    </citation>
    <scope>NUCLEOTIDE SEQUENCE [LARGE SCALE GENOMIC DNA]</scope>
    <source>
        <strain evidence="10 11">ATCC 14706</strain>
    </source>
</reference>
<sequence length="362" mass="41006">MEVNMTTTCVIMAGGKGERFWPKSRTHLPKQFLNISGNKSMIQQTIDRLLTFIPIERIFIATNELYAELIKGQVPALPSDNIIIEPIGRNTAPCVGLSSVIIEDRFPDSTMIVLPSDHIVKDQNEFVTILKTAVEVSKRGRHLITLGISPTYPETGYGYIESANDSLVLNGLDIYRVNKFVEKPDVETATSYLKAGNYFWNSGIFIWRTTVIREYIREFLPETHDLLEKIKLSIQKVGRQEAVNSLFPQMPDQSIDYGIMEKVNDIYVIPCVLGWDDVGNWTALERIENLDNNGNVIKGNTLNIDTKRCIIESNGKLVATLGVEDLIIVETEDVTLICRKDKAQEIKSLIKELRIQKLEQYL</sequence>
<dbReference type="InterPro" id="IPR005835">
    <property type="entry name" value="NTP_transferase_dom"/>
</dbReference>
<comment type="similarity">
    <text evidence="1">Belongs to the mannose-6-phosphate isomerase type 2 family.</text>
</comment>
<dbReference type="SUPFAM" id="SSF53448">
    <property type="entry name" value="Nucleotide-diphospho-sugar transferases"/>
    <property type="match status" value="1"/>
</dbReference>
<dbReference type="GO" id="GO:0005525">
    <property type="term" value="F:GTP binding"/>
    <property type="evidence" value="ECO:0007669"/>
    <property type="project" value="UniProtKB-KW"/>
</dbReference>
<keyword evidence="6" id="KW-0342">GTP-binding</keyword>
<feature type="domain" description="Nucleotidyl transferase" evidence="8">
    <location>
        <begin position="10"/>
        <end position="290"/>
    </location>
</feature>
<evidence type="ECO:0000256" key="5">
    <source>
        <dbReference type="ARBA" id="ARBA00022741"/>
    </source>
</evidence>
<dbReference type="InterPro" id="IPR049577">
    <property type="entry name" value="GMPP_N"/>
</dbReference>
<evidence type="ECO:0000256" key="3">
    <source>
        <dbReference type="ARBA" id="ARBA00022679"/>
    </source>
</evidence>
<evidence type="ECO:0000259" key="9">
    <source>
        <dbReference type="Pfam" id="PF22640"/>
    </source>
</evidence>
<evidence type="ECO:0000256" key="6">
    <source>
        <dbReference type="ARBA" id="ARBA00023134"/>
    </source>
</evidence>
<keyword evidence="3 10" id="KW-0808">Transferase</keyword>
<dbReference type="InterPro" id="IPR051161">
    <property type="entry name" value="Mannose-6P_isomerase_type2"/>
</dbReference>
<feature type="domain" description="MannoseP isomerase/GMP-like beta-helix" evidence="9">
    <location>
        <begin position="299"/>
        <end position="353"/>
    </location>
</feature>
<protein>
    <recommendedName>
        <fullName evidence="2">mannose-1-phosphate guanylyltransferase</fullName>
        <ecNumber evidence="2">2.7.7.13</ecNumber>
    </recommendedName>
</protein>
<evidence type="ECO:0000256" key="1">
    <source>
        <dbReference type="ARBA" id="ARBA00006115"/>
    </source>
</evidence>
<dbReference type="GO" id="GO:0004475">
    <property type="term" value="F:mannose-1-phosphate guanylyltransferase (GTP) activity"/>
    <property type="evidence" value="ECO:0007669"/>
    <property type="project" value="UniProtKB-EC"/>
</dbReference>
<dbReference type="Pfam" id="PF00483">
    <property type="entry name" value="NTP_transferase"/>
    <property type="match status" value="1"/>
</dbReference>
<dbReference type="CDD" id="cd02509">
    <property type="entry name" value="GDP-M1P_Guanylyltransferase"/>
    <property type="match status" value="1"/>
</dbReference>
<name>M9M322_PAEPP</name>
<dbReference type="EMBL" id="BALG01000040">
    <property type="protein sequence ID" value="GAC41583.1"/>
    <property type="molecule type" value="Genomic_DNA"/>
</dbReference>
<keyword evidence="11" id="KW-1185">Reference proteome</keyword>
<evidence type="ECO:0000256" key="4">
    <source>
        <dbReference type="ARBA" id="ARBA00022695"/>
    </source>
</evidence>
<dbReference type="InterPro" id="IPR054566">
    <property type="entry name" value="ManC/GMP-like_b-helix"/>
</dbReference>
<evidence type="ECO:0000259" key="8">
    <source>
        <dbReference type="Pfam" id="PF00483"/>
    </source>
</evidence>
<dbReference type="PANTHER" id="PTHR46390:SF1">
    <property type="entry name" value="MANNOSE-1-PHOSPHATE GUANYLYLTRANSFERASE"/>
    <property type="match status" value="1"/>
</dbReference>
<dbReference type="PANTHER" id="PTHR46390">
    <property type="entry name" value="MANNOSE-1-PHOSPHATE GUANYLYLTRANSFERASE"/>
    <property type="match status" value="1"/>
</dbReference>
<keyword evidence="4 10" id="KW-0548">Nucleotidyltransferase</keyword>
<dbReference type="Gene3D" id="3.90.550.10">
    <property type="entry name" value="Spore Coat Polysaccharide Biosynthesis Protein SpsA, Chain A"/>
    <property type="match status" value="1"/>
</dbReference>
<comment type="caution">
    <text evidence="10">The sequence shown here is derived from an EMBL/GenBank/DDBJ whole genome shotgun (WGS) entry which is preliminary data.</text>
</comment>
<evidence type="ECO:0000256" key="2">
    <source>
        <dbReference type="ARBA" id="ARBA00012387"/>
    </source>
</evidence>